<organism evidence="1">
    <name type="scientific">Anguilla anguilla</name>
    <name type="common">European freshwater eel</name>
    <name type="synonym">Muraena anguilla</name>
    <dbReference type="NCBI Taxonomy" id="7936"/>
    <lineage>
        <taxon>Eukaryota</taxon>
        <taxon>Metazoa</taxon>
        <taxon>Chordata</taxon>
        <taxon>Craniata</taxon>
        <taxon>Vertebrata</taxon>
        <taxon>Euteleostomi</taxon>
        <taxon>Actinopterygii</taxon>
        <taxon>Neopterygii</taxon>
        <taxon>Teleostei</taxon>
        <taxon>Anguilliformes</taxon>
        <taxon>Anguillidae</taxon>
        <taxon>Anguilla</taxon>
    </lineage>
</organism>
<sequence>MQNFPETSLPHP</sequence>
<reference evidence="1" key="2">
    <citation type="journal article" date="2015" name="Fish Shellfish Immunol.">
        <title>Early steps in the European eel (Anguilla anguilla)-Vibrio vulnificus interaction in the gills: Role of the RtxA13 toxin.</title>
        <authorList>
            <person name="Callol A."/>
            <person name="Pajuelo D."/>
            <person name="Ebbesson L."/>
            <person name="Teles M."/>
            <person name="MacKenzie S."/>
            <person name="Amaro C."/>
        </authorList>
    </citation>
    <scope>NUCLEOTIDE SEQUENCE</scope>
</reference>
<name>A0A0E9U788_ANGAN</name>
<proteinExistence type="predicted"/>
<reference evidence="1" key="1">
    <citation type="submission" date="2014-11" db="EMBL/GenBank/DDBJ databases">
        <authorList>
            <person name="Amaro Gonzalez C."/>
        </authorList>
    </citation>
    <scope>NUCLEOTIDE SEQUENCE</scope>
</reference>
<dbReference type="EMBL" id="GBXM01046965">
    <property type="protein sequence ID" value="JAH61612.1"/>
    <property type="molecule type" value="Transcribed_RNA"/>
</dbReference>
<protein>
    <submittedName>
        <fullName evidence="1">Uncharacterized protein</fullName>
    </submittedName>
</protein>
<accession>A0A0E9U788</accession>
<evidence type="ECO:0000313" key="1">
    <source>
        <dbReference type="EMBL" id="JAH61612.1"/>
    </source>
</evidence>